<evidence type="ECO:0000256" key="6">
    <source>
        <dbReference type="SAM" id="Phobius"/>
    </source>
</evidence>
<accession>A0A1H6UW51</accession>
<dbReference type="GO" id="GO:0046872">
    <property type="term" value="F:metal ion binding"/>
    <property type="evidence" value="ECO:0007669"/>
    <property type="project" value="InterPro"/>
</dbReference>
<evidence type="ECO:0000256" key="5">
    <source>
        <dbReference type="ARBA" id="ARBA00023136"/>
    </source>
</evidence>
<feature type="domain" description="Cation efflux protein transmembrane" evidence="7">
    <location>
        <begin position="127"/>
        <end position="294"/>
    </location>
</feature>
<dbReference type="InterPro" id="IPR036163">
    <property type="entry name" value="HMA_dom_sf"/>
</dbReference>
<keyword evidence="3" id="KW-0864">Zinc transport</keyword>
<keyword evidence="2 6" id="KW-0812">Transmembrane</keyword>
<dbReference type="InterPro" id="IPR027469">
    <property type="entry name" value="Cation_efflux_TMD_sf"/>
</dbReference>
<feature type="transmembrane region" description="Helical" evidence="6">
    <location>
        <begin position="182"/>
        <end position="200"/>
    </location>
</feature>
<dbReference type="InterPro" id="IPR050681">
    <property type="entry name" value="CDF/SLC30A"/>
</dbReference>
<reference evidence="9" key="1">
    <citation type="submission" date="2016-10" db="EMBL/GenBank/DDBJ databases">
        <authorList>
            <person name="Varghese N."/>
            <person name="Submissions S."/>
        </authorList>
    </citation>
    <scope>NUCLEOTIDE SEQUENCE [LARGE SCALE GENOMIC DNA]</scope>
    <source>
        <strain evidence="9">LMG 25967</strain>
    </source>
</reference>
<dbReference type="OrthoDB" id="9799649at2"/>
<evidence type="ECO:0000256" key="2">
    <source>
        <dbReference type="ARBA" id="ARBA00022692"/>
    </source>
</evidence>
<dbReference type="PANTHER" id="PTHR11562:SF17">
    <property type="entry name" value="RE54080P-RELATED"/>
    <property type="match status" value="1"/>
</dbReference>
<evidence type="ECO:0000256" key="1">
    <source>
        <dbReference type="ARBA" id="ARBA00004141"/>
    </source>
</evidence>
<feature type="transmembrane region" description="Helical" evidence="6">
    <location>
        <begin position="212"/>
        <end position="232"/>
    </location>
</feature>
<keyword evidence="3" id="KW-0813">Transport</keyword>
<dbReference type="SUPFAM" id="SSF161111">
    <property type="entry name" value="Cation efflux protein transmembrane domain-like"/>
    <property type="match status" value="1"/>
</dbReference>
<proteinExistence type="predicted"/>
<dbReference type="Proteomes" id="UP000242930">
    <property type="component" value="Unassembled WGS sequence"/>
</dbReference>
<evidence type="ECO:0000256" key="3">
    <source>
        <dbReference type="ARBA" id="ARBA00022906"/>
    </source>
</evidence>
<dbReference type="Gene3D" id="1.20.1510.10">
    <property type="entry name" value="Cation efflux protein transmembrane domain"/>
    <property type="match status" value="1"/>
</dbReference>
<name>A0A1H6UW51_9PSED</name>
<feature type="transmembrane region" description="Helical" evidence="6">
    <location>
        <begin position="253"/>
        <end position="270"/>
    </location>
</feature>
<keyword evidence="3" id="KW-0862">Zinc</keyword>
<organism evidence="8 9">
    <name type="scientific">Pseudomonas linyingensis</name>
    <dbReference type="NCBI Taxonomy" id="915471"/>
    <lineage>
        <taxon>Bacteria</taxon>
        <taxon>Pseudomonadati</taxon>
        <taxon>Pseudomonadota</taxon>
        <taxon>Gammaproteobacteria</taxon>
        <taxon>Pseudomonadales</taxon>
        <taxon>Pseudomonadaceae</taxon>
        <taxon>Pseudomonas</taxon>
    </lineage>
</organism>
<dbReference type="PANTHER" id="PTHR11562">
    <property type="entry name" value="CATION EFFLUX PROTEIN/ ZINC TRANSPORTER"/>
    <property type="match status" value="1"/>
</dbReference>
<keyword evidence="9" id="KW-1185">Reference proteome</keyword>
<dbReference type="GO" id="GO:0005385">
    <property type="term" value="F:zinc ion transmembrane transporter activity"/>
    <property type="evidence" value="ECO:0007669"/>
    <property type="project" value="TreeGrafter"/>
</dbReference>
<evidence type="ECO:0000313" key="9">
    <source>
        <dbReference type="Proteomes" id="UP000242930"/>
    </source>
</evidence>
<evidence type="ECO:0000259" key="7">
    <source>
        <dbReference type="Pfam" id="PF01545"/>
    </source>
</evidence>
<gene>
    <name evidence="8" type="ORF">SAMN05216201_103118</name>
</gene>
<dbReference type="InterPro" id="IPR058533">
    <property type="entry name" value="Cation_efflux_TM"/>
</dbReference>
<dbReference type="GO" id="GO:0005886">
    <property type="term" value="C:plasma membrane"/>
    <property type="evidence" value="ECO:0007669"/>
    <property type="project" value="TreeGrafter"/>
</dbReference>
<dbReference type="AlphaFoldDB" id="A0A1H6UW51"/>
<comment type="subcellular location">
    <subcellularLocation>
        <location evidence="1">Membrane</location>
        <topology evidence="1">Multi-pass membrane protein</topology>
    </subcellularLocation>
</comment>
<evidence type="ECO:0000256" key="4">
    <source>
        <dbReference type="ARBA" id="ARBA00022989"/>
    </source>
</evidence>
<protein>
    <submittedName>
        <fullName evidence="8">Cation efflux family protein</fullName>
    </submittedName>
</protein>
<feature type="transmembrane region" description="Helical" evidence="6">
    <location>
        <begin position="156"/>
        <end position="175"/>
    </location>
</feature>
<keyword evidence="3" id="KW-0406">Ion transport</keyword>
<sequence length="298" mass="31186">MTECKGSCVCSCSGGAASASPAVETGEAGRVSHFLVPKMDCAAEERMIRLALEPLAEVAALAFDLPGRRLQVFHDGEIAPIAARLESLGLGARLESSEAVHGAALEQQQRRDSEQSSRQAGVLKWLLAINALMFVVELGSGWLAQSTGLIADSLDMFADAAVYGVALFAVGRALAWQVRAAHFAGVLQLILALGALVEVGRRFFYGSEPQSLSMIGIGLLALVANVACLWLISGHRDGGAHMRASWIFSANDVLANLGVIVAGALVAWTGSPYPDLLIGSVVGLLVLDGARRILALKG</sequence>
<dbReference type="STRING" id="915471.SAMN05216201_103118"/>
<dbReference type="SUPFAM" id="SSF55008">
    <property type="entry name" value="HMA, heavy metal-associated domain"/>
    <property type="match status" value="1"/>
</dbReference>
<keyword evidence="5 6" id="KW-0472">Membrane</keyword>
<dbReference type="RefSeq" id="WP_090307712.1">
    <property type="nucleotide sequence ID" value="NZ_FNZE01000003.1"/>
</dbReference>
<dbReference type="EMBL" id="FNZE01000003">
    <property type="protein sequence ID" value="SEI92285.1"/>
    <property type="molecule type" value="Genomic_DNA"/>
</dbReference>
<evidence type="ECO:0000313" key="8">
    <source>
        <dbReference type="EMBL" id="SEI92285.1"/>
    </source>
</evidence>
<feature type="transmembrane region" description="Helical" evidence="6">
    <location>
        <begin position="125"/>
        <end position="144"/>
    </location>
</feature>
<dbReference type="Pfam" id="PF01545">
    <property type="entry name" value="Cation_efflux"/>
    <property type="match status" value="1"/>
</dbReference>
<keyword evidence="4 6" id="KW-1133">Transmembrane helix</keyword>